<evidence type="ECO:0000259" key="2">
    <source>
        <dbReference type="Pfam" id="PF00857"/>
    </source>
</evidence>
<proteinExistence type="predicted"/>
<dbReference type="RefSeq" id="WP_146919148.1">
    <property type="nucleotide sequence ID" value="NZ_CP042430.1"/>
</dbReference>
<sequence>MVNPTTVPAALVLLDFQQGLTAIPDAADPPPLAAAVAEHGVLDKAAAALATARARGLTVAHVRVAFEAGHANRTNRTPRFDDHEAAGRFLLGSAASEFCTEVAPADGEPVFSKGSVAAFASTTLERALRVRGARTLFLAGIATHLAVESAAREAADRGFEVVVLGDGCTAPDQGLHEHAITQTIPLFAEVIDTDGLGQRLDAVTG</sequence>
<dbReference type="Proteomes" id="UP000321805">
    <property type="component" value="Chromosome"/>
</dbReference>
<dbReference type="KEGG" id="bsol:FSW04_10900"/>
<evidence type="ECO:0000256" key="1">
    <source>
        <dbReference type="ARBA" id="ARBA00022801"/>
    </source>
</evidence>
<name>A0A5B8U5A6_9ACTN</name>
<dbReference type="InterPro" id="IPR036380">
    <property type="entry name" value="Isochorismatase-like_sf"/>
</dbReference>
<dbReference type="OrthoDB" id="3174612at2"/>
<feature type="domain" description="Isochorismatase-like" evidence="2">
    <location>
        <begin position="9"/>
        <end position="194"/>
    </location>
</feature>
<organism evidence="3 4">
    <name type="scientific">Baekduia soli</name>
    <dbReference type="NCBI Taxonomy" id="496014"/>
    <lineage>
        <taxon>Bacteria</taxon>
        <taxon>Bacillati</taxon>
        <taxon>Actinomycetota</taxon>
        <taxon>Thermoleophilia</taxon>
        <taxon>Solirubrobacterales</taxon>
        <taxon>Baekduiaceae</taxon>
        <taxon>Baekduia</taxon>
    </lineage>
</organism>
<evidence type="ECO:0000313" key="3">
    <source>
        <dbReference type="EMBL" id="QEC48028.1"/>
    </source>
</evidence>
<dbReference type="InterPro" id="IPR050272">
    <property type="entry name" value="Isochorismatase-like_hydrls"/>
</dbReference>
<dbReference type="Pfam" id="PF00857">
    <property type="entry name" value="Isochorismatase"/>
    <property type="match status" value="1"/>
</dbReference>
<dbReference type="GO" id="GO:0016787">
    <property type="term" value="F:hydrolase activity"/>
    <property type="evidence" value="ECO:0007669"/>
    <property type="project" value="UniProtKB-KW"/>
</dbReference>
<accession>A0A5B8U5A6</accession>
<protein>
    <submittedName>
        <fullName evidence="3">Cysteine hydrolase</fullName>
    </submittedName>
</protein>
<dbReference type="SUPFAM" id="SSF52499">
    <property type="entry name" value="Isochorismatase-like hydrolases"/>
    <property type="match status" value="1"/>
</dbReference>
<keyword evidence="4" id="KW-1185">Reference proteome</keyword>
<evidence type="ECO:0000313" key="4">
    <source>
        <dbReference type="Proteomes" id="UP000321805"/>
    </source>
</evidence>
<dbReference type="Gene3D" id="3.40.50.850">
    <property type="entry name" value="Isochorismatase-like"/>
    <property type="match status" value="1"/>
</dbReference>
<dbReference type="PANTHER" id="PTHR43540">
    <property type="entry name" value="PEROXYUREIDOACRYLATE/UREIDOACRYLATE AMIDOHYDROLASE-RELATED"/>
    <property type="match status" value="1"/>
</dbReference>
<dbReference type="AlphaFoldDB" id="A0A5B8U5A6"/>
<dbReference type="CDD" id="cd00431">
    <property type="entry name" value="cysteine_hydrolases"/>
    <property type="match status" value="1"/>
</dbReference>
<gene>
    <name evidence="3" type="ORF">FSW04_10900</name>
</gene>
<dbReference type="EMBL" id="CP042430">
    <property type="protein sequence ID" value="QEC48028.1"/>
    <property type="molecule type" value="Genomic_DNA"/>
</dbReference>
<dbReference type="InterPro" id="IPR000868">
    <property type="entry name" value="Isochorismatase-like_dom"/>
</dbReference>
<reference evidence="3 4" key="1">
    <citation type="journal article" date="2018" name="J. Microbiol.">
        <title>Baekduia soli gen. nov., sp. nov., a novel bacterium isolated from the soil of Baekdu Mountain and proposal of a novel family name, Baekduiaceae fam. nov.</title>
        <authorList>
            <person name="An D.S."/>
            <person name="Siddiqi M.Z."/>
            <person name="Kim K.H."/>
            <person name="Yu H.S."/>
            <person name="Im W.T."/>
        </authorList>
    </citation>
    <scope>NUCLEOTIDE SEQUENCE [LARGE SCALE GENOMIC DNA]</scope>
    <source>
        <strain evidence="3 4">BR7-21</strain>
    </source>
</reference>
<keyword evidence="1 3" id="KW-0378">Hydrolase</keyword>